<dbReference type="Proteomes" id="UP000044071">
    <property type="component" value="Unassembled WGS sequence"/>
</dbReference>
<keyword evidence="2" id="KW-1185">Reference proteome</keyword>
<accession>A0A078KWH7</accession>
<evidence type="ECO:0000313" key="2">
    <source>
        <dbReference type="Proteomes" id="UP000044071"/>
    </source>
</evidence>
<dbReference type="eggNOG" id="COG0515">
    <property type="taxonomic scope" value="Bacteria"/>
</dbReference>
<dbReference type="OrthoDB" id="5642779at2"/>
<dbReference type="STRING" id="1034943.BN59_00368"/>
<dbReference type="AlphaFoldDB" id="A0A078KWH7"/>
<organism evidence="1 2">
    <name type="scientific">Legionella massiliensis</name>
    <dbReference type="NCBI Taxonomy" id="1034943"/>
    <lineage>
        <taxon>Bacteria</taxon>
        <taxon>Pseudomonadati</taxon>
        <taxon>Pseudomonadota</taxon>
        <taxon>Gammaproteobacteria</taxon>
        <taxon>Legionellales</taxon>
        <taxon>Legionellaceae</taxon>
        <taxon>Legionella</taxon>
    </lineage>
</organism>
<dbReference type="EMBL" id="CCSB01000001">
    <property type="protein sequence ID" value="CDZ76104.1"/>
    <property type="molecule type" value="Genomic_DNA"/>
</dbReference>
<proteinExistence type="predicted"/>
<evidence type="ECO:0000313" key="1">
    <source>
        <dbReference type="EMBL" id="CDZ76104.1"/>
    </source>
</evidence>
<sequence>MNDMHFSSKPEAYTYIIYTLTQWLDSYSAEVSTVINQSIESVKIAYENHEQDTDNIRLIIMSLLRDDILFPHHQNEIEVLASSLSIINDNKTNDNNVLQRRFESELVSCLIQNPTHLMMSSIHLVSHAIIKTINEYRQYSTDSKEQDILNYFLSELEGSDIVFGCFKERPTLDKVIAILEENNPNDFIKIQFISFMFARSVIGPLPLNNLPPQTPTGLFARILELYLKTNPIPEDEQPFSYQRMAAEKNNIAVATDFRTFITSKLFYGDELYTQGQNRGRLGPRKTHLNTNQLGLMKLEQSAHSRGLPIIADQVWCADAQAQEAQEDSIYYQTALLNDCPYITGPSGMTSIFMNMMFLLLNPQEIELIQAYSLGITAYIVGAGFHSVNEILIPLVKCINMLPDYPAYQGLEYLIKPPLYNLYFDRISQFDSEFNQRRHQVWANYLNYFASCYMPLCMNDFCEAEQIAAAPCLSPEVEVLKEIVASSIDDCIQFHNNSKGTDFRFLAAKPQESTDLNLLKEACLSQSSLIAIMAQLQKYFAGEFETSPTAMHKFDNRSYLRFFLYTLKDYPQVLSHINEQLALEPPLIIDTTKDIFSQEYRTECFKVHKMLKEEHHPGGENLNNEGFINSSIVL</sequence>
<dbReference type="RefSeq" id="WP_099908955.1">
    <property type="nucleotide sequence ID" value="NZ_CCVW01000001.1"/>
</dbReference>
<protein>
    <submittedName>
        <fullName evidence="1">Uncharacterized protein</fullName>
    </submittedName>
</protein>
<gene>
    <name evidence="1" type="ORF">BN59_00368</name>
</gene>
<reference evidence="1 2" key="1">
    <citation type="submission" date="2014-06" db="EMBL/GenBank/DDBJ databases">
        <authorList>
            <person name="Urmite Genomes Urmite Genomes"/>
        </authorList>
    </citation>
    <scope>NUCLEOTIDE SEQUENCE [LARGE SCALE GENOMIC DNA]</scope>
</reference>
<name>A0A078KWH7_9GAMM</name>